<protein>
    <submittedName>
        <fullName evidence="8">Sodium pump decarboxylase subunit gamma</fullName>
    </submittedName>
</protein>
<evidence type="ECO:0000256" key="2">
    <source>
        <dbReference type="ARBA" id="ARBA00022475"/>
    </source>
</evidence>
<feature type="chain" id="PRO_5046011309" evidence="7">
    <location>
        <begin position="32"/>
        <end position="244"/>
    </location>
</feature>
<feature type="signal peptide" evidence="7">
    <location>
        <begin position="1"/>
        <end position="31"/>
    </location>
</feature>
<comment type="subcellular location">
    <subcellularLocation>
        <location evidence="1">Cell membrane</location>
    </subcellularLocation>
</comment>
<evidence type="ECO:0000256" key="6">
    <source>
        <dbReference type="SAM" id="Phobius"/>
    </source>
</evidence>
<keyword evidence="5 6" id="KW-0472">Membrane</keyword>
<keyword evidence="4 6" id="KW-1133">Transmembrane helix</keyword>
<dbReference type="Proteomes" id="UP001644719">
    <property type="component" value="Unassembled WGS sequence"/>
</dbReference>
<dbReference type="InterPro" id="IPR005899">
    <property type="entry name" value="Na_pump_deCOase"/>
</dbReference>
<organism evidence="8 9">
    <name type="scientific">Blautia faecis</name>
    <dbReference type="NCBI Taxonomy" id="871665"/>
    <lineage>
        <taxon>Bacteria</taxon>
        <taxon>Bacillati</taxon>
        <taxon>Bacillota</taxon>
        <taxon>Clostridia</taxon>
        <taxon>Lachnospirales</taxon>
        <taxon>Lachnospiraceae</taxon>
        <taxon>Blautia</taxon>
    </lineage>
</organism>
<proteinExistence type="predicted"/>
<dbReference type="RefSeq" id="WP_173769066.1">
    <property type="nucleotide sequence ID" value="NZ_JAAITS010000001.1"/>
</dbReference>
<evidence type="ECO:0000256" key="1">
    <source>
        <dbReference type="ARBA" id="ARBA00004236"/>
    </source>
</evidence>
<reference evidence="8 9" key="1">
    <citation type="journal article" date="2020" name="Cell Host Microbe">
        <title>Functional and Genomic Variation between Human-Derived Isolates of Lachnospiraceae Reveals Inter- and Intra-Species Diversity.</title>
        <authorList>
            <person name="Sorbara M.T."/>
            <person name="Littmann E.R."/>
            <person name="Fontana E."/>
            <person name="Moody T.U."/>
            <person name="Kohout C.E."/>
            <person name="Gjonbalaj M."/>
            <person name="Eaton V."/>
            <person name="Seok R."/>
            <person name="Leiner I.M."/>
            <person name="Pamer E.G."/>
        </authorList>
    </citation>
    <scope>NUCLEOTIDE SEQUENCE [LARGE SCALE GENOMIC DNA]</scope>
    <source>
        <strain evidence="8 9">MSK.17.74</strain>
    </source>
</reference>
<sequence length="244" mass="26120">MKQIFKKVSSLCTVLLMMAVLTLTGVSSVWAADEVDDTVKQTLVTTAEGLTDTIIALSDEDIENYTKSSDEFTVGAMTAWAGSKDEVGALKERTGETEVKASDDGYTVTVPVSFEKADANFVYIFDASTGTPTSLTVDVQYSMAETLRRAVMNTIMGIAIVFIVLIFLSFLIYLFRFIPNPEAKKKAQAAAAPAPAPVAAPVEAAEADDTELIAVIAAAIAAAEGTTTDGFVVRSIRKINRKKR</sequence>
<keyword evidence="3 6" id="KW-0812">Transmembrane</keyword>
<evidence type="ECO:0000256" key="5">
    <source>
        <dbReference type="ARBA" id="ARBA00023136"/>
    </source>
</evidence>
<evidence type="ECO:0000313" key="9">
    <source>
        <dbReference type="Proteomes" id="UP001644719"/>
    </source>
</evidence>
<dbReference type="EMBL" id="JAAITS010000001">
    <property type="protein sequence ID" value="NSG83926.1"/>
    <property type="molecule type" value="Genomic_DNA"/>
</dbReference>
<gene>
    <name evidence="8" type="ORF">G5B17_00430</name>
</gene>
<keyword evidence="2" id="KW-1003">Cell membrane</keyword>
<evidence type="ECO:0000256" key="3">
    <source>
        <dbReference type="ARBA" id="ARBA00022692"/>
    </source>
</evidence>
<evidence type="ECO:0000256" key="7">
    <source>
        <dbReference type="SAM" id="SignalP"/>
    </source>
</evidence>
<dbReference type="NCBIfam" id="TIGR01195">
    <property type="entry name" value="oadG_fam"/>
    <property type="match status" value="1"/>
</dbReference>
<comment type="caution">
    <text evidence="8">The sequence shown here is derived from an EMBL/GenBank/DDBJ whole genome shotgun (WGS) entry which is preliminary data.</text>
</comment>
<evidence type="ECO:0000256" key="4">
    <source>
        <dbReference type="ARBA" id="ARBA00022989"/>
    </source>
</evidence>
<dbReference type="Pfam" id="PF04277">
    <property type="entry name" value="OAD_gamma"/>
    <property type="match status" value="1"/>
</dbReference>
<name>A0ABX2H193_9FIRM</name>
<keyword evidence="9" id="KW-1185">Reference proteome</keyword>
<accession>A0ABX2H193</accession>
<feature type="transmembrane region" description="Helical" evidence="6">
    <location>
        <begin position="155"/>
        <end position="175"/>
    </location>
</feature>
<evidence type="ECO:0000313" key="8">
    <source>
        <dbReference type="EMBL" id="NSG83926.1"/>
    </source>
</evidence>
<keyword evidence="7" id="KW-0732">Signal</keyword>